<dbReference type="STRING" id="43989.cce_3189"/>
<accession>B1WXJ6</accession>
<dbReference type="KEGG" id="cyt:cce_3189"/>
<dbReference type="PROSITE" id="PS51257">
    <property type="entry name" value="PROKAR_LIPOPROTEIN"/>
    <property type="match status" value="1"/>
</dbReference>
<reference evidence="2 3" key="1">
    <citation type="journal article" date="2008" name="Proc. Natl. Acad. Sci. U.S.A.">
        <title>The genome of Cyanothece 51142, a unicellular diazotrophic cyanobacterium important in the marine nitrogen cycle.</title>
        <authorList>
            <person name="Welsh E.A."/>
            <person name="Liberton M."/>
            <person name="Stoeckel J."/>
            <person name="Loh T."/>
            <person name="Elvitigala T."/>
            <person name="Wang C."/>
            <person name="Wollam A."/>
            <person name="Fulton R.S."/>
            <person name="Clifton S.W."/>
            <person name="Jacobs J.M."/>
            <person name="Aurora R."/>
            <person name="Ghosh B.K."/>
            <person name="Sherman L.A."/>
            <person name="Smith R.D."/>
            <person name="Wilson R.K."/>
            <person name="Pakrasi H.B."/>
        </authorList>
    </citation>
    <scope>NUCLEOTIDE SEQUENCE [LARGE SCALE GENOMIC DNA]</scope>
    <source>
        <strain evidence="3">ATCC 51142 / BH68</strain>
    </source>
</reference>
<dbReference type="AlphaFoldDB" id="B1WXJ6"/>
<dbReference type="RefSeq" id="WP_009547508.1">
    <property type="nucleotide sequence ID" value="NC_010546.1"/>
</dbReference>
<evidence type="ECO:0008006" key="4">
    <source>
        <dbReference type="Google" id="ProtNLM"/>
    </source>
</evidence>
<keyword evidence="1" id="KW-0732">Signal</keyword>
<dbReference type="Proteomes" id="UP000001203">
    <property type="component" value="Chromosome circular"/>
</dbReference>
<evidence type="ECO:0000256" key="1">
    <source>
        <dbReference type="SAM" id="SignalP"/>
    </source>
</evidence>
<protein>
    <recommendedName>
        <fullName evidence="4">DUF192 domain-containing protein</fullName>
    </recommendedName>
</protein>
<dbReference type="InterPro" id="IPR038695">
    <property type="entry name" value="Saro_0823-like_sf"/>
</dbReference>
<dbReference type="EMBL" id="CP000806">
    <property type="protein sequence ID" value="ACB52537.1"/>
    <property type="molecule type" value="Genomic_DNA"/>
</dbReference>
<dbReference type="PANTHER" id="PTHR37953">
    <property type="entry name" value="UPF0127 PROTEIN MJ1496"/>
    <property type="match status" value="1"/>
</dbReference>
<name>B1WXJ6_CROS5</name>
<feature type="signal peptide" evidence="1">
    <location>
        <begin position="1"/>
        <end position="24"/>
    </location>
</feature>
<dbReference type="Gene3D" id="2.60.120.1140">
    <property type="entry name" value="Protein of unknown function DUF192"/>
    <property type="match status" value="1"/>
</dbReference>
<evidence type="ECO:0000313" key="3">
    <source>
        <dbReference type="Proteomes" id="UP000001203"/>
    </source>
</evidence>
<dbReference type="PANTHER" id="PTHR37953:SF1">
    <property type="entry name" value="UPF0127 PROTEIN MJ1496"/>
    <property type="match status" value="1"/>
</dbReference>
<dbReference type="OrthoDB" id="9808290at2"/>
<feature type="chain" id="PRO_5002772427" description="DUF192 domain-containing protein" evidence="1">
    <location>
        <begin position="25"/>
        <end position="170"/>
    </location>
</feature>
<proteinExistence type="predicted"/>
<sequence length="170" mass="18962">MLKTISSVVLISILLIGCSPSTQAKYSKDLSQKIQENGQKLPIEAIVTIKDSLIELEVAKTPQQQQIGLMYRQSLDKNRGMIFLFEQLRPVKFWMKNVNISLDMIFLVDGRVKAVFPNVPPCSVDPCPTYGPENLINQVIELPGGRAEELGIEPGDQLEIEFIENTSSNS</sequence>
<dbReference type="HOGENOM" id="CLU_097039_2_0_3"/>
<dbReference type="eggNOG" id="COG1430">
    <property type="taxonomic scope" value="Bacteria"/>
</dbReference>
<dbReference type="InterPro" id="IPR003795">
    <property type="entry name" value="DUF192"/>
</dbReference>
<organism evidence="2 3">
    <name type="scientific">Crocosphaera subtropica (strain ATCC 51142 / BH68)</name>
    <name type="common">Cyanothece sp. (strain ATCC 51142)</name>
    <dbReference type="NCBI Taxonomy" id="43989"/>
    <lineage>
        <taxon>Bacteria</taxon>
        <taxon>Bacillati</taxon>
        <taxon>Cyanobacteriota</taxon>
        <taxon>Cyanophyceae</taxon>
        <taxon>Oscillatoriophycideae</taxon>
        <taxon>Chroococcales</taxon>
        <taxon>Aphanothecaceae</taxon>
        <taxon>Crocosphaera</taxon>
        <taxon>Crocosphaera subtropica</taxon>
    </lineage>
</organism>
<gene>
    <name evidence="2" type="ordered locus">cce_3189</name>
</gene>
<keyword evidence="3" id="KW-1185">Reference proteome</keyword>
<dbReference type="Pfam" id="PF02643">
    <property type="entry name" value="DUF192"/>
    <property type="match status" value="1"/>
</dbReference>
<evidence type="ECO:0000313" key="2">
    <source>
        <dbReference type="EMBL" id="ACB52537.1"/>
    </source>
</evidence>